<dbReference type="InterPro" id="IPR018289">
    <property type="entry name" value="MULE_transposase_dom"/>
</dbReference>
<evidence type="ECO:0000256" key="3">
    <source>
        <dbReference type="ARBA" id="ARBA00022833"/>
    </source>
</evidence>
<dbReference type="AlphaFoldDB" id="A0AAJ7L5X2"/>
<reference evidence="7" key="1">
    <citation type="submission" date="2025-08" db="UniProtKB">
        <authorList>
            <consortium name="RefSeq"/>
        </authorList>
    </citation>
    <scope>IDENTIFICATION</scope>
</reference>
<keyword evidence="6" id="KW-1185">Reference proteome</keyword>
<evidence type="ECO:0000259" key="4">
    <source>
        <dbReference type="Pfam" id="PF04500"/>
    </source>
</evidence>
<protein>
    <submittedName>
        <fullName evidence="7">Uncharacterized protein LOC108864260</fullName>
    </submittedName>
</protein>
<keyword evidence="1" id="KW-0479">Metal-binding</keyword>
<dbReference type="RefSeq" id="XP_018495047.1">
    <property type="nucleotide sequence ID" value="XM_018639531.1"/>
</dbReference>
<dbReference type="GeneID" id="108864260"/>
<dbReference type="Pfam" id="PF04500">
    <property type="entry name" value="FLYWCH"/>
    <property type="match status" value="1"/>
</dbReference>
<dbReference type="KEGG" id="goe:108864260"/>
<dbReference type="Gene3D" id="2.20.25.240">
    <property type="match status" value="1"/>
</dbReference>
<keyword evidence="3" id="KW-0862">Zinc</keyword>
<sequence>MSVMAVKEVLSAKGKPQFFVENYLYEVEKTVGGRTSYCRCIKQRRDGCPARITILRWPEPMVQRQTGEHTHAPDTGEFIRRQASAQMKDAVLEKQDKGVKRVHSEVLAEEVRNSRGLYEDEEIGAALPTFDSVRASLYRARAKLTPALPQSRTDIVVEGLYGKTLSDEDFLLFDDGLEDKILAFGTDEMFSILCESPTVFMDGTFKVVPHLFLQLYTIHSFHKGQMFPLVFFLLPDKTKETYRRMFSLLKNHADAKGMVFAPRTFQLDYEVATLRAIQLEFPLSEIKGCNFHFSQSLWRKVQHLGLVSHYNDPSVKKLIRSCFALSLVPLDRIDDAWLGIDAESPAADHPAYERVGVFKEYVINTWLENGSVFPRSLWNHYRNFGARTTNHVEAWHSALSRTIRKEHVNLFQLINFLKKQEDKGRADRLLLQAGQAPPRLSSKYKSLNDRLIRLTDEFESGAKSLMEYVHCVGFNLKT</sequence>
<dbReference type="InterPro" id="IPR007588">
    <property type="entry name" value="Znf_FLYWCH"/>
</dbReference>
<keyword evidence="2" id="KW-0863">Zinc-finger</keyword>
<dbReference type="Proteomes" id="UP000694867">
    <property type="component" value="Unplaced"/>
</dbReference>
<evidence type="ECO:0000313" key="7">
    <source>
        <dbReference type="RefSeq" id="XP_018495047.1"/>
    </source>
</evidence>
<accession>A0AAJ7L5X2</accession>
<dbReference type="GO" id="GO:0008270">
    <property type="term" value="F:zinc ion binding"/>
    <property type="evidence" value="ECO:0007669"/>
    <property type="project" value="UniProtKB-KW"/>
</dbReference>
<dbReference type="Pfam" id="PF10551">
    <property type="entry name" value="MULE"/>
    <property type="match status" value="1"/>
</dbReference>
<feature type="domain" description="FLYWCH-type" evidence="4">
    <location>
        <begin position="11"/>
        <end position="71"/>
    </location>
</feature>
<dbReference type="PANTHER" id="PTHR47160:SF10">
    <property type="entry name" value="MULE TRANSPOSASE DOMAIN-CONTAINING PROTEIN"/>
    <property type="match status" value="1"/>
</dbReference>
<evidence type="ECO:0000313" key="6">
    <source>
        <dbReference type="Proteomes" id="UP000694867"/>
    </source>
</evidence>
<evidence type="ECO:0000259" key="5">
    <source>
        <dbReference type="Pfam" id="PF10551"/>
    </source>
</evidence>
<organism evidence="6 7">
    <name type="scientific">Galendromus occidentalis</name>
    <name type="common">western predatory mite</name>
    <dbReference type="NCBI Taxonomy" id="34638"/>
    <lineage>
        <taxon>Eukaryota</taxon>
        <taxon>Metazoa</taxon>
        <taxon>Ecdysozoa</taxon>
        <taxon>Arthropoda</taxon>
        <taxon>Chelicerata</taxon>
        <taxon>Arachnida</taxon>
        <taxon>Acari</taxon>
        <taxon>Parasitiformes</taxon>
        <taxon>Mesostigmata</taxon>
        <taxon>Gamasina</taxon>
        <taxon>Phytoseioidea</taxon>
        <taxon>Phytoseiidae</taxon>
        <taxon>Typhlodrominae</taxon>
        <taxon>Galendromus</taxon>
    </lineage>
</organism>
<evidence type="ECO:0000256" key="2">
    <source>
        <dbReference type="ARBA" id="ARBA00022771"/>
    </source>
</evidence>
<name>A0AAJ7L5X2_9ACAR</name>
<feature type="domain" description="MULE transposase" evidence="5">
    <location>
        <begin position="199"/>
        <end position="295"/>
    </location>
</feature>
<dbReference type="PANTHER" id="PTHR47160">
    <property type="entry name" value="PUTATIVE-RELATED"/>
    <property type="match status" value="1"/>
</dbReference>
<proteinExistence type="predicted"/>
<evidence type="ECO:0000256" key="1">
    <source>
        <dbReference type="ARBA" id="ARBA00022723"/>
    </source>
</evidence>
<gene>
    <name evidence="7" type="primary">LOC108864260</name>
</gene>